<dbReference type="Pfam" id="PF04542">
    <property type="entry name" value="Sigma70_r2"/>
    <property type="match status" value="1"/>
</dbReference>
<dbReference type="InterPro" id="IPR039425">
    <property type="entry name" value="RNA_pol_sigma-70-like"/>
</dbReference>
<comment type="similarity">
    <text evidence="1">Belongs to the sigma-70 factor family. ECF subfamily.</text>
</comment>
<dbReference type="Gene3D" id="1.10.1740.10">
    <property type="match status" value="1"/>
</dbReference>
<name>A0A1I1S859_9BURK</name>
<evidence type="ECO:0000313" key="8">
    <source>
        <dbReference type="Proteomes" id="UP000198639"/>
    </source>
</evidence>
<feature type="domain" description="RNA polymerase sigma-70 region 2" evidence="5">
    <location>
        <begin position="28"/>
        <end position="95"/>
    </location>
</feature>
<dbReference type="STRING" id="1164594.SAMN05216204_12416"/>
<dbReference type="InterPro" id="IPR036388">
    <property type="entry name" value="WH-like_DNA-bd_sf"/>
</dbReference>
<keyword evidence="8" id="KW-1185">Reference proteome</keyword>
<dbReference type="NCBIfam" id="NF009189">
    <property type="entry name" value="PRK12537.1"/>
    <property type="match status" value="1"/>
</dbReference>
<sequence>MIAVDGFDYEAALAACARGEHAALRRIYDQDSRRLLGVALRIVRRRQVAEEVLHDAFLNIWTKAGSFDPARGAGRGWIYSVVRNQALSLVRSSERELPADEAMLDEFEAHASGGAGLDDAIALRQDMGRLHDCLVGLDAGKRDSILFAYVDGCSHSEIAERLQSPLGTVKAWIRRGLSALRECMG</sequence>
<gene>
    <name evidence="7" type="ORF">SAMN05216204_12416</name>
</gene>
<dbReference type="InterPro" id="IPR013324">
    <property type="entry name" value="RNA_pol_sigma_r3/r4-like"/>
</dbReference>
<dbReference type="AlphaFoldDB" id="A0A1I1S859"/>
<dbReference type="PANTHER" id="PTHR43133">
    <property type="entry name" value="RNA POLYMERASE ECF-TYPE SIGMA FACTO"/>
    <property type="match status" value="1"/>
</dbReference>
<dbReference type="InterPro" id="IPR013249">
    <property type="entry name" value="RNA_pol_sigma70_r4_t2"/>
</dbReference>
<dbReference type="Proteomes" id="UP000198639">
    <property type="component" value="Unassembled WGS sequence"/>
</dbReference>
<organism evidence="7 8">
    <name type="scientific">Massilia yuzhufengensis</name>
    <dbReference type="NCBI Taxonomy" id="1164594"/>
    <lineage>
        <taxon>Bacteria</taxon>
        <taxon>Pseudomonadati</taxon>
        <taxon>Pseudomonadota</taxon>
        <taxon>Betaproteobacteria</taxon>
        <taxon>Burkholderiales</taxon>
        <taxon>Oxalobacteraceae</taxon>
        <taxon>Telluria group</taxon>
        <taxon>Massilia</taxon>
    </lineage>
</organism>
<dbReference type="InterPro" id="IPR014284">
    <property type="entry name" value="RNA_pol_sigma-70_dom"/>
</dbReference>
<keyword evidence="4" id="KW-0804">Transcription</keyword>
<evidence type="ECO:0000313" key="7">
    <source>
        <dbReference type="EMBL" id="SFD40023.1"/>
    </source>
</evidence>
<reference evidence="8" key="1">
    <citation type="submission" date="2016-10" db="EMBL/GenBank/DDBJ databases">
        <authorList>
            <person name="Varghese N."/>
            <person name="Submissions S."/>
        </authorList>
    </citation>
    <scope>NUCLEOTIDE SEQUENCE [LARGE SCALE GENOMIC DNA]</scope>
    <source>
        <strain evidence="8">CGMCC 1.12041</strain>
    </source>
</reference>
<dbReference type="GO" id="GO:0003677">
    <property type="term" value="F:DNA binding"/>
    <property type="evidence" value="ECO:0007669"/>
    <property type="project" value="InterPro"/>
</dbReference>
<evidence type="ECO:0000256" key="1">
    <source>
        <dbReference type="ARBA" id="ARBA00010641"/>
    </source>
</evidence>
<evidence type="ECO:0000256" key="3">
    <source>
        <dbReference type="ARBA" id="ARBA00023082"/>
    </source>
</evidence>
<dbReference type="InterPro" id="IPR007627">
    <property type="entry name" value="RNA_pol_sigma70_r2"/>
</dbReference>
<dbReference type="PANTHER" id="PTHR43133:SF62">
    <property type="entry name" value="RNA POLYMERASE SIGMA FACTOR SIGZ"/>
    <property type="match status" value="1"/>
</dbReference>
<dbReference type="NCBIfam" id="TIGR02937">
    <property type="entry name" value="sigma70-ECF"/>
    <property type="match status" value="1"/>
</dbReference>
<accession>A0A1I1S859</accession>
<feature type="domain" description="RNA polymerase sigma factor 70 region 4 type 2" evidence="6">
    <location>
        <begin position="129"/>
        <end position="180"/>
    </location>
</feature>
<evidence type="ECO:0000256" key="4">
    <source>
        <dbReference type="ARBA" id="ARBA00023163"/>
    </source>
</evidence>
<dbReference type="SUPFAM" id="SSF88659">
    <property type="entry name" value="Sigma3 and sigma4 domains of RNA polymerase sigma factors"/>
    <property type="match status" value="1"/>
</dbReference>
<dbReference type="SUPFAM" id="SSF88946">
    <property type="entry name" value="Sigma2 domain of RNA polymerase sigma factors"/>
    <property type="match status" value="1"/>
</dbReference>
<dbReference type="Pfam" id="PF08281">
    <property type="entry name" value="Sigma70_r4_2"/>
    <property type="match status" value="1"/>
</dbReference>
<evidence type="ECO:0000259" key="6">
    <source>
        <dbReference type="Pfam" id="PF08281"/>
    </source>
</evidence>
<dbReference type="GO" id="GO:0016987">
    <property type="term" value="F:sigma factor activity"/>
    <property type="evidence" value="ECO:0007669"/>
    <property type="project" value="UniProtKB-KW"/>
</dbReference>
<evidence type="ECO:0000259" key="5">
    <source>
        <dbReference type="Pfam" id="PF04542"/>
    </source>
</evidence>
<dbReference type="OrthoDB" id="9784272at2"/>
<dbReference type="Gene3D" id="1.10.10.10">
    <property type="entry name" value="Winged helix-like DNA-binding domain superfamily/Winged helix DNA-binding domain"/>
    <property type="match status" value="1"/>
</dbReference>
<dbReference type="InterPro" id="IPR013325">
    <property type="entry name" value="RNA_pol_sigma_r2"/>
</dbReference>
<keyword evidence="3" id="KW-0731">Sigma factor</keyword>
<dbReference type="EMBL" id="FOLD01000024">
    <property type="protein sequence ID" value="SFD40023.1"/>
    <property type="molecule type" value="Genomic_DNA"/>
</dbReference>
<evidence type="ECO:0000256" key="2">
    <source>
        <dbReference type="ARBA" id="ARBA00023015"/>
    </source>
</evidence>
<proteinExistence type="inferred from homology"/>
<dbReference type="RefSeq" id="WP_091875934.1">
    <property type="nucleotide sequence ID" value="NZ_FOLD01000024.1"/>
</dbReference>
<dbReference type="GO" id="GO:0006352">
    <property type="term" value="P:DNA-templated transcription initiation"/>
    <property type="evidence" value="ECO:0007669"/>
    <property type="project" value="InterPro"/>
</dbReference>
<keyword evidence="2" id="KW-0805">Transcription regulation</keyword>
<protein>
    <submittedName>
        <fullName evidence="7">RNA polymerase sigma-70 factor, ECF subfamily</fullName>
    </submittedName>
</protein>